<dbReference type="InterPro" id="IPR013952">
    <property type="entry name" value="DUF1776_fun"/>
</dbReference>
<protein>
    <submittedName>
        <fullName evidence="2">Uncharacterized protein</fullName>
    </submittedName>
</protein>
<name>A0A0N1NW67_9EURO</name>
<dbReference type="RefSeq" id="XP_017996246.1">
    <property type="nucleotide sequence ID" value="XM_018147617.1"/>
</dbReference>
<evidence type="ECO:0000313" key="2">
    <source>
        <dbReference type="EMBL" id="KPI36283.1"/>
    </source>
</evidence>
<sequence>MTSDDQQFLDLLASIPQDVATYGGRIAEHIDRYTNSIASDIRDALHNSSWIPDSIRPPQSVRNYLSAARPPPPQTFSEKSIAWVSNNRTSIAVFVAFASTTYYLAQRQRKAHARKRRAKKLPNGAKKEIIVLVCSTFHDPLTRSLALDLERRGYVVYVTVSSTEEDSLIQQESKADLRPLWMDLTSTVPNPAVDTHPNLEPIKELLTQHQPQASSGRAGPGSSMGNMTLAGIVVFPGCSGYPVGPLATLPPTDIIDTLNTRLLSPLLSIQQFLPLLSTHSTDPLSPSSIVIAYPSIPASLTPPRQTPESIITTSLSTMATSLRRELAAMRANTTVHELKLGNFDLATISQHTSTNNRSPIRNQNRNASTSPLLNPANSQLTHQPSAWHSSQRAAFQRSQHQSPSSSSPSKRLFLRGSSARELHNAVFDALAPPQNYKAFGRWDWTFKKTSSTTFVGSGARTYHLIGNWVPQGFVGMLLTIRERRKAANEWQNLGAVRRKQQQDALSAAEAGNSLNGLRTESPAGEYGMGSDIGVIESGIWEKV</sequence>
<organism evidence="2 3">
    <name type="scientific">Cyphellophora attinorum</name>
    <dbReference type="NCBI Taxonomy" id="1664694"/>
    <lineage>
        <taxon>Eukaryota</taxon>
        <taxon>Fungi</taxon>
        <taxon>Dikarya</taxon>
        <taxon>Ascomycota</taxon>
        <taxon>Pezizomycotina</taxon>
        <taxon>Eurotiomycetes</taxon>
        <taxon>Chaetothyriomycetidae</taxon>
        <taxon>Chaetothyriales</taxon>
        <taxon>Cyphellophoraceae</taxon>
        <taxon>Cyphellophora</taxon>
    </lineage>
</organism>
<accession>A0A0N1NW67</accession>
<dbReference type="PANTHER" id="PTHR43313:SF1">
    <property type="entry name" value="3BETA-HYDROXYSTEROID DEHYDROGENASE DHS-16"/>
    <property type="match status" value="1"/>
</dbReference>
<dbReference type="VEuPathDB" id="FungiDB:AB675_7262"/>
<comment type="caution">
    <text evidence="2">The sequence shown here is derived from an EMBL/GenBank/DDBJ whole genome shotgun (WGS) entry which is preliminary data.</text>
</comment>
<proteinExistence type="predicted"/>
<reference evidence="2 3" key="1">
    <citation type="submission" date="2015-06" db="EMBL/GenBank/DDBJ databases">
        <title>Draft genome of the ant-associated black yeast Phialophora attae CBS 131958.</title>
        <authorList>
            <person name="Moreno L.F."/>
            <person name="Stielow B.J."/>
            <person name="de Hoog S."/>
            <person name="Vicente V.A."/>
            <person name="Weiss V.A."/>
            <person name="de Vries M."/>
            <person name="Cruz L.M."/>
            <person name="Souza E.M."/>
        </authorList>
    </citation>
    <scope>NUCLEOTIDE SEQUENCE [LARGE SCALE GENOMIC DNA]</scope>
    <source>
        <strain evidence="2 3">CBS 131958</strain>
    </source>
</reference>
<dbReference type="AlphaFoldDB" id="A0A0N1NW67"/>
<feature type="compositionally biased region" description="Low complexity" evidence="1">
    <location>
        <begin position="398"/>
        <end position="409"/>
    </location>
</feature>
<dbReference type="Pfam" id="PF08643">
    <property type="entry name" value="DUF1776"/>
    <property type="match status" value="1"/>
</dbReference>
<dbReference type="Gene3D" id="3.40.50.720">
    <property type="entry name" value="NAD(P)-binding Rossmann-like Domain"/>
    <property type="match status" value="1"/>
</dbReference>
<feature type="region of interest" description="Disordered" evidence="1">
    <location>
        <begin position="352"/>
        <end position="412"/>
    </location>
</feature>
<dbReference type="SUPFAM" id="SSF51735">
    <property type="entry name" value="NAD(P)-binding Rossmann-fold domains"/>
    <property type="match status" value="1"/>
</dbReference>
<dbReference type="InterPro" id="IPR036291">
    <property type="entry name" value="NAD(P)-bd_dom_sf"/>
</dbReference>
<evidence type="ECO:0000313" key="3">
    <source>
        <dbReference type="Proteomes" id="UP000038010"/>
    </source>
</evidence>
<dbReference type="GeneID" id="28739496"/>
<dbReference type="EMBL" id="LFJN01000032">
    <property type="protein sequence ID" value="KPI36283.1"/>
    <property type="molecule type" value="Genomic_DNA"/>
</dbReference>
<dbReference type="STRING" id="1664694.A0A0N1NW67"/>
<feature type="compositionally biased region" description="Polar residues" evidence="1">
    <location>
        <begin position="352"/>
        <end position="397"/>
    </location>
</feature>
<evidence type="ECO:0000256" key="1">
    <source>
        <dbReference type="SAM" id="MobiDB-lite"/>
    </source>
</evidence>
<dbReference type="Proteomes" id="UP000038010">
    <property type="component" value="Unassembled WGS sequence"/>
</dbReference>
<keyword evidence="3" id="KW-1185">Reference proteome</keyword>
<gene>
    <name evidence="2" type="ORF">AB675_7262</name>
</gene>
<dbReference type="OrthoDB" id="5308060at2759"/>
<dbReference type="PANTHER" id="PTHR43313">
    <property type="entry name" value="SHORT-CHAIN DEHYDROGENASE/REDUCTASE FAMILY 9C"/>
    <property type="match status" value="1"/>
</dbReference>